<dbReference type="RefSeq" id="WP_243115476.1">
    <property type="nucleotide sequence ID" value="NZ_JANKAQ010000004.1"/>
</dbReference>
<feature type="domain" description="Serine aminopeptidase S33" evidence="1">
    <location>
        <begin position="29"/>
        <end position="292"/>
    </location>
</feature>
<gene>
    <name evidence="2" type="ORF">EV212_10499</name>
</gene>
<dbReference type="EMBL" id="SLXA01000004">
    <property type="protein sequence ID" value="TCO85046.1"/>
    <property type="molecule type" value="Genomic_DNA"/>
</dbReference>
<dbReference type="AlphaFoldDB" id="A0A4R2LMX4"/>
<protein>
    <submittedName>
        <fullName evidence="2">Alpha-beta hydrolase superfamily lysophospholipase</fullName>
    </submittedName>
</protein>
<dbReference type="Gene3D" id="3.40.50.1820">
    <property type="entry name" value="alpha/beta hydrolase"/>
    <property type="match status" value="1"/>
</dbReference>
<name>A0A4R2LMX4_9FIRM</name>
<evidence type="ECO:0000313" key="2">
    <source>
        <dbReference type="EMBL" id="TCO85046.1"/>
    </source>
</evidence>
<dbReference type="GO" id="GO:0016787">
    <property type="term" value="F:hydrolase activity"/>
    <property type="evidence" value="ECO:0007669"/>
    <property type="project" value="UniProtKB-KW"/>
</dbReference>
<proteinExistence type="predicted"/>
<dbReference type="PANTHER" id="PTHR11614">
    <property type="entry name" value="PHOSPHOLIPASE-RELATED"/>
    <property type="match status" value="1"/>
</dbReference>
<keyword evidence="2" id="KW-0378">Hydrolase</keyword>
<organism evidence="2 3">
    <name type="scientific">Frisingicoccus caecimuris</name>
    <dbReference type="NCBI Taxonomy" id="1796636"/>
    <lineage>
        <taxon>Bacteria</taxon>
        <taxon>Bacillati</taxon>
        <taxon>Bacillota</taxon>
        <taxon>Clostridia</taxon>
        <taxon>Lachnospirales</taxon>
        <taxon>Lachnospiraceae</taxon>
        <taxon>Frisingicoccus</taxon>
    </lineage>
</organism>
<reference evidence="2 3" key="1">
    <citation type="submission" date="2019-03" db="EMBL/GenBank/DDBJ databases">
        <title>Genomic Encyclopedia of Type Strains, Phase IV (KMG-IV): sequencing the most valuable type-strain genomes for metagenomic binning, comparative biology and taxonomic classification.</title>
        <authorList>
            <person name="Goeker M."/>
        </authorList>
    </citation>
    <scope>NUCLEOTIDE SEQUENCE [LARGE SCALE GENOMIC DNA]</scope>
    <source>
        <strain evidence="2 3">DSM 28559</strain>
    </source>
</reference>
<evidence type="ECO:0000313" key="3">
    <source>
        <dbReference type="Proteomes" id="UP000295711"/>
    </source>
</evidence>
<keyword evidence="3" id="KW-1185">Reference proteome</keyword>
<dbReference type="InterPro" id="IPR029058">
    <property type="entry name" value="AB_hydrolase_fold"/>
</dbReference>
<evidence type="ECO:0000259" key="1">
    <source>
        <dbReference type="Pfam" id="PF12146"/>
    </source>
</evidence>
<dbReference type="SUPFAM" id="SSF53474">
    <property type="entry name" value="alpha/beta-Hydrolases"/>
    <property type="match status" value="1"/>
</dbReference>
<dbReference type="InterPro" id="IPR022742">
    <property type="entry name" value="Hydrolase_4"/>
</dbReference>
<dbReference type="Pfam" id="PF12146">
    <property type="entry name" value="Hydrolase_4"/>
    <property type="match status" value="1"/>
</dbReference>
<dbReference type="Proteomes" id="UP000295711">
    <property type="component" value="Unassembled WGS sequence"/>
</dbReference>
<sequence length="313" mass="35772">MIKKQNFYFKSTNKETKVHGICWIPENGKVRAVLQIVHGMVEYVDRYDDFARFLCAQGIAVVGDDHLGHGDSVASQDDWGYFGDNGFECIVNDVRKIQKQFKKRFPGVPYYILGHSMGSFLTRYFLIQYGKEVDGAIIMGTGYHSVPVAVFGKGLTRVMAAVKGWKYRSRFVNKMAFGSYNKGFTPARTDFDWITRDEAMVDAYIAEPRCQFVFTLNGYHEMFKGLAFIAQKTNLKKMPKQLPVLFISGGDDPVGGKGQGVQKVYDMFVLAGMENMDIIFYEGGRHEILNEINRKEVYDDLYDWLNKEISLKH</sequence>
<dbReference type="InterPro" id="IPR051044">
    <property type="entry name" value="MAG_DAG_Lipase"/>
</dbReference>
<comment type="caution">
    <text evidence="2">The sequence shown here is derived from an EMBL/GenBank/DDBJ whole genome shotgun (WGS) entry which is preliminary data.</text>
</comment>
<accession>A0A4R2LMX4</accession>